<comment type="similarity">
    <text evidence="2">Belongs to the GMC oxidoreductase family.</text>
</comment>
<dbReference type="Pfam" id="PF05199">
    <property type="entry name" value="GMC_oxred_C"/>
    <property type="match status" value="1"/>
</dbReference>
<evidence type="ECO:0000313" key="7">
    <source>
        <dbReference type="Proteomes" id="UP001500571"/>
    </source>
</evidence>
<evidence type="ECO:0000256" key="1">
    <source>
        <dbReference type="ARBA" id="ARBA00001974"/>
    </source>
</evidence>
<protein>
    <submittedName>
        <fullName evidence="6">GMC family oxidoreductase N-terminal domain-containing protein</fullName>
    </submittedName>
</protein>
<evidence type="ECO:0000256" key="2">
    <source>
        <dbReference type="ARBA" id="ARBA00010790"/>
    </source>
</evidence>
<dbReference type="InterPro" id="IPR036188">
    <property type="entry name" value="FAD/NAD-bd_sf"/>
</dbReference>
<dbReference type="PIRSF" id="PIRSF000137">
    <property type="entry name" value="Alcohol_oxidase"/>
    <property type="match status" value="1"/>
</dbReference>
<dbReference type="Gene3D" id="3.30.410.40">
    <property type="match status" value="1"/>
</dbReference>
<dbReference type="EMBL" id="BAAAPB010000001">
    <property type="protein sequence ID" value="GAA1955491.1"/>
    <property type="molecule type" value="Genomic_DNA"/>
</dbReference>
<dbReference type="RefSeq" id="WP_344043683.1">
    <property type="nucleotide sequence ID" value="NZ_BAAAPB010000001.1"/>
</dbReference>
<comment type="caution">
    <text evidence="6">The sequence shown here is derived from an EMBL/GenBank/DDBJ whole genome shotgun (WGS) entry which is preliminary data.</text>
</comment>
<proteinExistence type="inferred from homology"/>
<comment type="cofactor">
    <cofactor evidence="1">
        <name>FAD</name>
        <dbReference type="ChEBI" id="CHEBI:57692"/>
    </cofactor>
</comment>
<accession>A0ABN2QN86</accession>
<dbReference type="PROSITE" id="PS00624">
    <property type="entry name" value="GMC_OXRED_2"/>
    <property type="match status" value="1"/>
</dbReference>
<sequence>MAGYDVAIVGAGSAGCVLASRLTEDPGCRVVLIEAGPDYRAAHLPADLADGLHGTSTATHDWGLTGVGVSGAPPLALPRGRVTGGSSAVNATFALRGHPADYDGWGLPGWSWDDVLPAFVRLERDLDFAAADHHGGEGPVPIRRYLGGERSRLTAAVEEACVLAGIPRIEDHNSPGAVGVAALPVNCVDGRRISAALAYLEPARDRPNLTIRADCLVREVTLHGGRAVGLSTSDGDRIWAEEVVLAAGAYASPGLLLRSGIGPADDLTALGRGVAVDLPGVGANLGDHPWVSIDLPCPAPDGDPAVFQLVATARSSMAALDAPPDLQLMVCGPYPLGDGFGFSVAAALVKPASRGRLRLVTLDPAAAPHIDLGFFRDGADLPRLLEGLRLADVVTQSGPLPQLTHGTRHGPPHELIRGDAEATAWIRSATNTYHHPVGTCAMGLDPSAGAVVDPDGRVYGVPGLSVVDASVIPELPSANTNIPTIMLAEKIAARRTGAGAEVRRAAVVGRG</sequence>
<evidence type="ECO:0000256" key="3">
    <source>
        <dbReference type="ARBA" id="ARBA00022630"/>
    </source>
</evidence>
<dbReference type="InterPro" id="IPR000172">
    <property type="entry name" value="GMC_OxRdtase_N"/>
</dbReference>
<evidence type="ECO:0000256" key="4">
    <source>
        <dbReference type="ARBA" id="ARBA00022827"/>
    </source>
</evidence>
<organism evidence="6 7">
    <name type="scientific">Nocardioides panacihumi</name>
    <dbReference type="NCBI Taxonomy" id="400774"/>
    <lineage>
        <taxon>Bacteria</taxon>
        <taxon>Bacillati</taxon>
        <taxon>Actinomycetota</taxon>
        <taxon>Actinomycetes</taxon>
        <taxon>Propionibacteriales</taxon>
        <taxon>Nocardioidaceae</taxon>
        <taxon>Nocardioides</taxon>
    </lineage>
</organism>
<reference evidence="6 7" key="1">
    <citation type="journal article" date="2019" name="Int. J. Syst. Evol. Microbiol.">
        <title>The Global Catalogue of Microorganisms (GCM) 10K type strain sequencing project: providing services to taxonomists for standard genome sequencing and annotation.</title>
        <authorList>
            <consortium name="The Broad Institute Genomics Platform"/>
            <consortium name="The Broad Institute Genome Sequencing Center for Infectious Disease"/>
            <person name="Wu L."/>
            <person name="Ma J."/>
        </authorList>
    </citation>
    <scope>NUCLEOTIDE SEQUENCE [LARGE SCALE GENOMIC DNA]</scope>
    <source>
        <strain evidence="6 7">JCM 15309</strain>
    </source>
</reference>
<evidence type="ECO:0000259" key="5">
    <source>
        <dbReference type="PROSITE" id="PS00624"/>
    </source>
</evidence>
<dbReference type="Proteomes" id="UP001500571">
    <property type="component" value="Unassembled WGS sequence"/>
</dbReference>
<keyword evidence="3" id="KW-0285">Flavoprotein</keyword>
<evidence type="ECO:0000313" key="6">
    <source>
        <dbReference type="EMBL" id="GAA1955491.1"/>
    </source>
</evidence>
<dbReference type="PANTHER" id="PTHR11552">
    <property type="entry name" value="GLUCOSE-METHANOL-CHOLINE GMC OXIDOREDUCTASE"/>
    <property type="match status" value="1"/>
</dbReference>
<keyword evidence="7" id="KW-1185">Reference proteome</keyword>
<dbReference type="SUPFAM" id="SSF51905">
    <property type="entry name" value="FAD/NAD(P)-binding domain"/>
    <property type="match status" value="1"/>
</dbReference>
<feature type="domain" description="Glucose-methanol-choline oxidoreductase N-terminal" evidence="5">
    <location>
        <begin position="248"/>
        <end position="262"/>
    </location>
</feature>
<dbReference type="InterPro" id="IPR007867">
    <property type="entry name" value="GMC_OxRtase_C"/>
</dbReference>
<name>A0ABN2QN86_9ACTN</name>
<dbReference type="Pfam" id="PF00732">
    <property type="entry name" value="GMC_oxred_N"/>
    <property type="match status" value="1"/>
</dbReference>
<gene>
    <name evidence="6" type="ORF">GCM10009798_13410</name>
</gene>
<dbReference type="Gene3D" id="3.50.50.60">
    <property type="entry name" value="FAD/NAD(P)-binding domain"/>
    <property type="match status" value="1"/>
</dbReference>
<dbReference type="InterPro" id="IPR012132">
    <property type="entry name" value="GMC_OxRdtase"/>
</dbReference>
<keyword evidence="4" id="KW-0274">FAD</keyword>
<dbReference type="PANTHER" id="PTHR11552:SF147">
    <property type="entry name" value="CHOLINE DEHYDROGENASE, MITOCHONDRIAL"/>
    <property type="match status" value="1"/>
</dbReference>
<dbReference type="SUPFAM" id="SSF54373">
    <property type="entry name" value="FAD-linked reductases, C-terminal domain"/>
    <property type="match status" value="1"/>
</dbReference>